<dbReference type="InterPro" id="IPR023214">
    <property type="entry name" value="HAD_sf"/>
</dbReference>
<reference evidence="1 2" key="1">
    <citation type="journal article" date="2015" name="Genome Announc.">
        <title>Expanding the biotechnology potential of lactobacilli through comparative genomics of 213 strains and associated genera.</title>
        <authorList>
            <person name="Sun Z."/>
            <person name="Harris H.M."/>
            <person name="McCann A."/>
            <person name="Guo C."/>
            <person name="Argimon S."/>
            <person name="Zhang W."/>
            <person name="Yang X."/>
            <person name="Jeffery I.B."/>
            <person name="Cooney J.C."/>
            <person name="Kagawa T.F."/>
            <person name="Liu W."/>
            <person name="Song Y."/>
            <person name="Salvetti E."/>
            <person name="Wrobel A."/>
            <person name="Rasinkangas P."/>
            <person name="Parkhill J."/>
            <person name="Rea M.C."/>
            <person name="O'Sullivan O."/>
            <person name="Ritari J."/>
            <person name="Douillard F.P."/>
            <person name="Paul Ross R."/>
            <person name="Yang R."/>
            <person name="Briner A.E."/>
            <person name="Felis G.E."/>
            <person name="de Vos W.M."/>
            <person name="Barrangou R."/>
            <person name="Klaenhammer T.R."/>
            <person name="Caufield P.W."/>
            <person name="Cui Y."/>
            <person name="Zhang H."/>
            <person name="O'Toole P.W."/>
        </authorList>
    </citation>
    <scope>NUCLEOTIDE SEQUENCE [LARGE SCALE GENOMIC DNA]</scope>
    <source>
        <strain evidence="1 2">DSM 20014</strain>
    </source>
</reference>
<dbReference type="Gene3D" id="3.40.50.1000">
    <property type="entry name" value="HAD superfamily/HAD-like"/>
    <property type="match status" value="1"/>
</dbReference>
<dbReference type="PATRIC" id="fig|1620.3.peg.1799"/>
<dbReference type="Gene3D" id="3.30.1240.10">
    <property type="match status" value="1"/>
</dbReference>
<dbReference type="NCBIfam" id="TIGR01484">
    <property type="entry name" value="HAD-SF-IIB"/>
    <property type="match status" value="1"/>
</dbReference>
<keyword evidence="2" id="KW-1185">Reference proteome</keyword>
<dbReference type="GO" id="GO:0000287">
    <property type="term" value="F:magnesium ion binding"/>
    <property type="evidence" value="ECO:0007669"/>
    <property type="project" value="TreeGrafter"/>
</dbReference>
<sequence length="269" mass="29660">MEFIVTDLDGTFLDDNKHFNAKLFDEVLTDWEAAGNRFVIATGRELKWVEKVFSDFVDRIDVVSSNGAVVRPLGLPEMRSMIAPETLVELQHFIEQSGLLPTGGLRTYTDDAMYLVDGMGEIEPESYAFMSSLYDGVDEIKSLAEVKTPVSTVTGRWPGNHEDGYQVMEAINQSGLPLFATTSGYGTVDILPAGVNKAMALDKLVAALGTTNDHLVAFGDGMNDYEMLQHAHTGYVMPNGNAFLLEQKEFKHAAFDNNHDGVLKTIQAW</sequence>
<dbReference type="PROSITE" id="PS01229">
    <property type="entry name" value="COF_2"/>
    <property type="match status" value="1"/>
</dbReference>
<dbReference type="InterPro" id="IPR036412">
    <property type="entry name" value="HAD-like_sf"/>
</dbReference>
<dbReference type="PANTHER" id="PTHR10000">
    <property type="entry name" value="PHOSPHOSERINE PHOSPHATASE"/>
    <property type="match status" value="1"/>
</dbReference>
<dbReference type="Pfam" id="PF08282">
    <property type="entry name" value="Hydrolase_3"/>
    <property type="match status" value="1"/>
</dbReference>
<dbReference type="EMBL" id="JQCD01000021">
    <property type="protein sequence ID" value="KRN77405.1"/>
    <property type="molecule type" value="Genomic_DNA"/>
</dbReference>
<dbReference type="STRING" id="1620.IV67_GL001763"/>
<protein>
    <submittedName>
        <fullName evidence="1">HAD superfamily hydrolase</fullName>
    </submittedName>
</protein>
<evidence type="ECO:0000313" key="2">
    <source>
        <dbReference type="Proteomes" id="UP000051673"/>
    </source>
</evidence>
<dbReference type="SUPFAM" id="SSF56784">
    <property type="entry name" value="HAD-like"/>
    <property type="match status" value="1"/>
</dbReference>
<evidence type="ECO:0000313" key="1">
    <source>
        <dbReference type="EMBL" id="KRN77405.1"/>
    </source>
</evidence>
<accession>A0A0R2JTF4</accession>
<name>A0A0R2JTF4_9LACO</name>
<comment type="caution">
    <text evidence="1">The sequence shown here is derived from an EMBL/GenBank/DDBJ whole genome shotgun (WGS) entry which is preliminary data.</text>
</comment>
<dbReference type="PANTHER" id="PTHR10000:SF8">
    <property type="entry name" value="HAD SUPERFAMILY HYDROLASE-LIKE, TYPE 3"/>
    <property type="match status" value="1"/>
</dbReference>
<dbReference type="Proteomes" id="UP000051673">
    <property type="component" value="Unassembled WGS sequence"/>
</dbReference>
<gene>
    <name evidence="1" type="ORF">IV67_GL001763</name>
</gene>
<organism evidence="1 2">
    <name type="scientific">Weissella minor</name>
    <dbReference type="NCBI Taxonomy" id="1620"/>
    <lineage>
        <taxon>Bacteria</taxon>
        <taxon>Bacillati</taxon>
        <taxon>Bacillota</taxon>
        <taxon>Bacilli</taxon>
        <taxon>Lactobacillales</taxon>
        <taxon>Lactobacillaceae</taxon>
        <taxon>Weissella</taxon>
    </lineage>
</organism>
<dbReference type="AlphaFoldDB" id="A0A0R2JTF4"/>
<dbReference type="InterPro" id="IPR006379">
    <property type="entry name" value="HAD-SF_hydro_IIB"/>
</dbReference>
<dbReference type="GO" id="GO:0005829">
    <property type="term" value="C:cytosol"/>
    <property type="evidence" value="ECO:0007669"/>
    <property type="project" value="TreeGrafter"/>
</dbReference>
<dbReference type="GO" id="GO:0016791">
    <property type="term" value="F:phosphatase activity"/>
    <property type="evidence" value="ECO:0007669"/>
    <property type="project" value="TreeGrafter"/>
</dbReference>
<proteinExistence type="predicted"/>
<dbReference type="RefSeq" id="WP_057787001.1">
    <property type="nucleotide sequence ID" value="NZ_JQCD01000021.1"/>
</dbReference>
<keyword evidence="1" id="KW-0378">Hydrolase</keyword>